<evidence type="ECO:0000256" key="5">
    <source>
        <dbReference type="SAM" id="SignalP"/>
    </source>
</evidence>
<gene>
    <name evidence="6" type="ORF">OFUS_LOCUS2390</name>
</gene>
<proteinExistence type="inferred from homology"/>
<feature type="signal peptide" evidence="5">
    <location>
        <begin position="1"/>
        <end position="21"/>
    </location>
</feature>
<organism evidence="6 7">
    <name type="scientific">Owenia fusiformis</name>
    <name type="common">Polychaete worm</name>
    <dbReference type="NCBI Taxonomy" id="6347"/>
    <lineage>
        <taxon>Eukaryota</taxon>
        <taxon>Metazoa</taxon>
        <taxon>Spiralia</taxon>
        <taxon>Lophotrochozoa</taxon>
        <taxon>Annelida</taxon>
        <taxon>Polychaeta</taxon>
        <taxon>Sedentaria</taxon>
        <taxon>Canalipalpata</taxon>
        <taxon>Sabellida</taxon>
        <taxon>Oweniida</taxon>
        <taxon>Oweniidae</taxon>
        <taxon>Owenia</taxon>
    </lineage>
</organism>
<dbReference type="PANTHER" id="PTHR48043:SF145">
    <property type="entry name" value="FI06409P-RELATED"/>
    <property type="match status" value="1"/>
</dbReference>
<dbReference type="SUPFAM" id="SSF53756">
    <property type="entry name" value="UDP-Glycosyltransferase/glycogen phosphorylase"/>
    <property type="match status" value="1"/>
</dbReference>
<accession>A0A8S4N2S2</accession>
<sequence>MHPSFCLSLTLTFCIIPFVDSYKYVGIPLMWTSHFMEFLGPSRELINRGHEVYFIVASNCMIPSDVTKSGVKILTYASTGNEIGATEEFQNDAIKSIISGNDDLFYKYPKKIWTKQGDCLFNDKALFEQVKSLNFDYAIVDGFFFAPYLMLYPHKLGIPYIALTALLGLHWDIGVPHMPSVYPNQNIDFPPDMNFQQRVVNLFMYIALPYVTNSFNNNPDDLMEKYYPEAPAGTTMMEIFRDADLWLIDQDPILSYPRPTVPHMIFVGGLTTYPAKPLEANIKNFIESSQHGLIVVSFGAYMAYLPKELTQMLSDVFSNLDQQVIWRFKGKAPKSVGNNVKLMEWIPQNDVLGHPNTKLFIGHGGSIGQFEAVYHAVPMISIPCMPTDQKHNAVRIEHKNFGIGLSWATITAEQLNKTINEILLNPKYSTSIKRASRMFRDRRTTPQELAADSIIHATKYGTKHLQTRAKEMTKIKFFMLDILFLFSLIAIAICVILWFLLKRLVQMIFKRQLKAKTD</sequence>
<keyword evidence="4" id="KW-1133">Transmembrane helix</keyword>
<dbReference type="Proteomes" id="UP000749559">
    <property type="component" value="Unassembled WGS sequence"/>
</dbReference>
<feature type="transmembrane region" description="Helical" evidence="4">
    <location>
        <begin position="477"/>
        <end position="501"/>
    </location>
</feature>
<evidence type="ECO:0000313" key="7">
    <source>
        <dbReference type="Proteomes" id="UP000749559"/>
    </source>
</evidence>
<keyword evidence="2" id="KW-0328">Glycosyltransferase</keyword>
<keyword evidence="5" id="KW-0732">Signal</keyword>
<evidence type="ECO:0000313" key="6">
    <source>
        <dbReference type="EMBL" id="CAH1775031.1"/>
    </source>
</evidence>
<dbReference type="AlphaFoldDB" id="A0A8S4N2S2"/>
<keyword evidence="4" id="KW-0472">Membrane</keyword>
<evidence type="ECO:0008006" key="8">
    <source>
        <dbReference type="Google" id="ProtNLM"/>
    </source>
</evidence>
<dbReference type="Gene3D" id="3.40.50.2000">
    <property type="entry name" value="Glycogen Phosphorylase B"/>
    <property type="match status" value="2"/>
</dbReference>
<keyword evidence="3" id="KW-0808">Transferase</keyword>
<dbReference type="OrthoDB" id="6072202at2759"/>
<reference evidence="6" key="1">
    <citation type="submission" date="2022-03" db="EMBL/GenBank/DDBJ databases">
        <authorList>
            <person name="Martin C."/>
        </authorList>
    </citation>
    <scope>NUCLEOTIDE SEQUENCE</scope>
</reference>
<comment type="similarity">
    <text evidence="1">Belongs to the UDP-glycosyltransferase family.</text>
</comment>
<evidence type="ECO:0000256" key="1">
    <source>
        <dbReference type="ARBA" id="ARBA00009995"/>
    </source>
</evidence>
<dbReference type="InterPro" id="IPR050271">
    <property type="entry name" value="UDP-glycosyltransferase"/>
</dbReference>
<feature type="chain" id="PRO_5035846919" description="UDP-glucuronosyltransferase" evidence="5">
    <location>
        <begin position="22"/>
        <end position="518"/>
    </location>
</feature>
<keyword evidence="4" id="KW-0812">Transmembrane</keyword>
<evidence type="ECO:0000256" key="4">
    <source>
        <dbReference type="SAM" id="Phobius"/>
    </source>
</evidence>
<name>A0A8S4N2S2_OWEFU</name>
<keyword evidence="7" id="KW-1185">Reference proteome</keyword>
<dbReference type="Pfam" id="PF00201">
    <property type="entry name" value="UDPGT"/>
    <property type="match status" value="1"/>
</dbReference>
<dbReference type="CDD" id="cd03784">
    <property type="entry name" value="GT1_Gtf-like"/>
    <property type="match status" value="1"/>
</dbReference>
<dbReference type="FunFam" id="3.40.50.2000:FF:000021">
    <property type="entry name" value="UDP-glucuronosyltransferase"/>
    <property type="match status" value="1"/>
</dbReference>
<protein>
    <recommendedName>
        <fullName evidence="8">UDP-glucuronosyltransferase</fullName>
    </recommendedName>
</protein>
<evidence type="ECO:0000256" key="2">
    <source>
        <dbReference type="ARBA" id="ARBA00022676"/>
    </source>
</evidence>
<dbReference type="GO" id="GO:0008194">
    <property type="term" value="F:UDP-glycosyltransferase activity"/>
    <property type="evidence" value="ECO:0007669"/>
    <property type="project" value="InterPro"/>
</dbReference>
<dbReference type="EMBL" id="CAIIXF020000001">
    <property type="protein sequence ID" value="CAH1775031.1"/>
    <property type="molecule type" value="Genomic_DNA"/>
</dbReference>
<evidence type="ECO:0000256" key="3">
    <source>
        <dbReference type="ARBA" id="ARBA00022679"/>
    </source>
</evidence>
<dbReference type="InterPro" id="IPR002213">
    <property type="entry name" value="UDP_glucos_trans"/>
</dbReference>
<comment type="caution">
    <text evidence="6">The sequence shown here is derived from an EMBL/GenBank/DDBJ whole genome shotgun (WGS) entry which is preliminary data.</text>
</comment>
<dbReference type="PANTHER" id="PTHR48043">
    <property type="entry name" value="EG:EG0003.4 PROTEIN-RELATED"/>
    <property type="match status" value="1"/>
</dbReference>